<evidence type="ECO:0000256" key="2">
    <source>
        <dbReference type="ARBA" id="ARBA00023277"/>
    </source>
</evidence>
<keyword evidence="6" id="KW-1185">Reference proteome</keyword>
<dbReference type="InterPro" id="IPR001509">
    <property type="entry name" value="Epimerase_deHydtase"/>
</dbReference>
<dbReference type="InterPro" id="IPR040632">
    <property type="entry name" value="Sulfotransfer_4"/>
</dbReference>
<dbReference type="InterPro" id="IPR036291">
    <property type="entry name" value="NAD(P)-bd_dom_sf"/>
</dbReference>
<dbReference type="SUPFAM" id="SSF52540">
    <property type="entry name" value="P-loop containing nucleoside triphosphate hydrolases"/>
    <property type="match status" value="1"/>
</dbReference>
<keyword evidence="2" id="KW-0119">Carbohydrate metabolism</keyword>
<dbReference type="Gene3D" id="3.40.50.720">
    <property type="entry name" value="NAD(P)-binding Rossmann-like Domain"/>
    <property type="match status" value="1"/>
</dbReference>
<reference evidence="5" key="1">
    <citation type="journal article" date="2023" name="Mol. Phylogenet. Evol.">
        <title>Genome-scale phylogeny and comparative genomics of the fungal order Sordariales.</title>
        <authorList>
            <person name="Hensen N."/>
            <person name="Bonometti L."/>
            <person name="Westerberg I."/>
            <person name="Brannstrom I.O."/>
            <person name="Guillou S."/>
            <person name="Cros-Aarteil S."/>
            <person name="Calhoun S."/>
            <person name="Haridas S."/>
            <person name="Kuo A."/>
            <person name="Mondo S."/>
            <person name="Pangilinan J."/>
            <person name="Riley R."/>
            <person name="LaButti K."/>
            <person name="Andreopoulos B."/>
            <person name="Lipzen A."/>
            <person name="Chen C."/>
            <person name="Yan M."/>
            <person name="Daum C."/>
            <person name="Ng V."/>
            <person name="Clum A."/>
            <person name="Steindorff A."/>
            <person name="Ohm R.A."/>
            <person name="Martin F."/>
            <person name="Silar P."/>
            <person name="Natvig D.O."/>
            <person name="Lalanne C."/>
            <person name="Gautier V."/>
            <person name="Ament-Velasquez S.L."/>
            <person name="Kruys A."/>
            <person name="Hutchinson M.I."/>
            <person name="Powell A.J."/>
            <person name="Barry K."/>
            <person name="Miller A.N."/>
            <person name="Grigoriev I.V."/>
            <person name="Debuchy R."/>
            <person name="Gladieux P."/>
            <person name="Hiltunen Thoren M."/>
            <person name="Johannesson H."/>
        </authorList>
    </citation>
    <scope>NUCLEOTIDE SEQUENCE</scope>
    <source>
        <strain evidence="5">CBS 538.74</strain>
    </source>
</reference>
<evidence type="ECO:0000256" key="1">
    <source>
        <dbReference type="ARBA" id="ARBA00022857"/>
    </source>
</evidence>
<protein>
    <recommendedName>
        <fullName evidence="4">NAD-dependent epimerase/dehydratase domain-containing protein</fullName>
    </recommendedName>
</protein>
<dbReference type="Pfam" id="PF01370">
    <property type="entry name" value="Epimerase"/>
    <property type="match status" value="1"/>
</dbReference>
<keyword evidence="1" id="KW-0521">NADP</keyword>
<dbReference type="PANTHER" id="PTHR43103">
    <property type="entry name" value="NUCLEOSIDE-DIPHOSPHATE-SUGAR EPIMERASE"/>
    <property type="match status" value="1"/>
</dbReference>
<evidence type="ECO:0000259" key="4">
    <source>
        <dbReference type="Pfam" id="PF01370"/>
    </source>
</evidence>
<evidence type="ECO:0000313" key="6">
    <source>
        <dbReference type="Proteomes" id="UP001302745"/>
    </source>
</evidence>
<sequence length="582" mass="64355">MALPGANQPPLNILITGAAGLVGPLLAARLLSTPQYCLLLTDLADPIIPPNTAYPHHATALKGDITSPSFINTLLTHPSVQPLHAVFLFHGIMSAAAEADPALSLKVNVDSIRHFTDALRSHQSAGNPTTRVIYSSSLAVFGQPLPTGGDGKVNSETWAPTPQTTYGAHKLMTEVYLNEMHRRGWLDVFTVRFPTISVRPGKPTGAASSFLSGIIREPMAGLACVVPLRDRGFRAFLTTPGTVVENLVRVLGMESGVLPPHARQLLFPGIAVSVQELRDALEKYGGADKLGLIREEPDEGLERILRSWAEDFYISTPMKLGLVVDQSADDLQALLRLGYDHTYHGWDIIYDDECHSPGWVRLARKKWFTTPTSEKGSKKKKGAVITAAEFDALLGHSVAVTDAAASVFAAEMVAAYPEAKVVLNMRRDLDGWEQSLGQTLVHANESWGFWIASWLDRECFWAWHVYERFLWPLLFRAPDGDLKRGITGNARWVQREHCNMVRGLVHKDRLLEWYIEDGWEPLCKFLGKPVPDVEFPHANAASSGWKTREEQANKRWVDRAFLNLILLVIGVAGSIVVARMYL</sequence>
<name>A0AAN6ZYV6_9PEZI</name>
<reference evidence="5" key="2">
    <citation type="submission" date="2023-05" db="EMBL/GenBank/DDBJ databases">
        <authorList>
            <consortium name="Lawrence Berkeley National Laboratory"/>
            <person name="Steindorff A."/>
            <person name="Hensen N."/>
            <person name="Bonometti L."/>
            <person name="Westerberg I."/>
            <person name="Brannstrom I.O."/>
            <person name="Guillou S."/>
            <person name="Cros-Aarteil S."/>
            <person name="Calhoun S."/>
            <person name="Haridas S."/>
            <person name="Kuo A."/>
            <person name="Mondo S."/>
            <person name="Pangilinan J."/>
            <person name="Riley R."/>
            <person name="Labutti K."/>
            <person name="Andreopoulos B."/>
            <person name="Lipzen A."/>
            <person name="Chen C."/>
            <person name="Yanf M."/>
            <person name="Daum C."/>
            <person name="Ng V."/>
            <person name="Clum A."/>
            <person name="Ohm R."/>
            <person name="Martin F."/>
            <person name="Silar P."/>
            <person name="Natvig D."/>
            <person name="Lalanne C."/>
            <person name="Gautier V."/>
            <person name="Ament-Velasquez S.L."/>
            <person name="Kruys A."/>
            <person name="Hutchinson M.I."/>
            <person name="Powell A.J."/>
            <person name="Barry K."/>
            <person name="Miller A.N."/>
            <person name="Grigoriev I.V."/>
            <person name="Debuchy R."/>
            <person name="Gladieux P."/>
            <person name="Thoren M.H."/>
            <person name="Johannesson H."/>
        </authorList>
    </citation>
    <scope>NUCLEOTIDE SEQUENCE</scope>
    <source>
        <strain evidence="5">CBS 538.74</strain>
    </source>
</reference>
<dbReference type="SUPFAM" id="SSF51735">
    <property type="entry name" value="NAD(P)-binding Rossmann-fold domains"/>
    <property type="match status" value="1"/>
</dbReference>
<feature type="domain" description="NAD-dependent epimerase/dehydratase" evidence="4">
    <location>
        <begin position="13"/>
        <end position="222"/>
    </location>
</feature>
<accession>A0AAN6ZYV6</accession>
<comment type="caution">
    <text evidence="5">The sequence shown here is derived from an EMBL/GenBank/DDBJ whole genome shotgun (WGS) entry which is preliminary data.</text>
</comment>
<proteinExistence type="predicted"/>
<keyword evidence="3" id="KW-1133">Transmembrane helix</keyword>
<evidence type="ECO:0000256" key="3">
    <source>
        <dbReference type="SAM" id="Phobius"/>
    </source>
</evidence>
<gene>
    <name evidence="5" type="ORF">C8A00DRAFT_42067</name>
</gene>
<dbReference type="InterPro" id="IPR027417">
    <property type="entry name" value="P-loop_NTPase"/>
</dbReference>
<dbReference type="AlphaFoldDB" id="A0AAN6ZYV6"/>
<keyword evidence="3" id="KW-0472">Membrane</keyword>
<dbReference type="Pfam" id="PF17784">
    <property type="entry name" value="Sulfotransfer_4"/>
    <property type="match status" value="1"/>
</dbReference>
<dbReference type="Proteomes" id="UP001302745">
    <property type="component" value="Unassembled WGS sequence"/>
</dbReference>
<feature type="transmembrane region" description="Helical" evidence="3">
    <location>
        <begin position="560"/>
        <end position="581"/>
    </location>
</feature>
<keyword evidence="3" id="KW-0812">Transmembrane</keyword>
<organism evidence="5 6">
    <name type="scientific">Chaetomidium leptoderma</name>
    <dbReference type="NCBI Taxonomy" id="669021"/>
    <lineage>
        <taxon>Eukaryota</taxon>
        <taxon>Fungi</taxon>
        <taxon>Dikarya</taxon>
        <taxon>Ascomycota</taxon>
        <taxon>Pezizomycotina</taxon>
        <taxon>Sordariomycetes</taxon>
        <taxon>Sordariomycetidae</taxon>
        <taxon>Sordariales</taxon>
        <taxon>Chaetomiaceae</taxon>
        <taxon>Chaetomidium</taxon>
    </lineage>
</organism>
<evidence type="ECO:0000313" key="5">
    <source>
        <dbReference type="EMBL" id="KAK4155258.1"/>
    </source>
</evidence>
<dbReference type="PANTHER" id="PTHR43103:SF3">
    <property type="entry name" value="ADP-L-GLYCERO-D-MANNO-HEPTOSE-6-EPIMERASE"/>
    <property type="match status" value="1"/>
</dbReference>
<dbReference type="Gene3D" id="3.90.25.10">
    <property type="entry name" value="UDP-galactose 4-epimerase, domain 1"/>
    <property type="match status" value="1"/>
</dbReference>
<dbReference type="EMBL" id="MU856891">
    <property type="protein sequence ID" value="KAK4155258.1"/>
    <property type="molecule type" value="Genomic_DNA"/>
</dbReference>
<dbReference type="Gene3D" id="3.40.50.300">
    <property type="entry name" value="P-loop containing nucleotide triphosphate hydrolases"/>
    <property type="match status" value="1"/>
</dbReference>